<protein>
    <submittedName>
        <fullName evidence="3">Uncharacterized protein</fullName>
    </submittedName>
</protein>
<dbReference type="Proteomes" id="UP000038045">
    <property type="component" value="Unplaced"/>
</dbReference>
<proteinExistence type="predicted"/>
<reference evidence="3" key="1">
    <citation type="submission" date="2017-02" db="UniProtKB">
        <authorList>
            <consortium name="WormBaseParasite"/>
        </authorList>
    </citation>
    <scope>IDENTIFICATION</scope>
</reference>
<evidence type="ECO:0000313" key="2">
    <source>
        <dbReference type="Proteomes" id="UP000038045"/>
    </source>
</evidence>
<dbReference type="AlphaFoldDB" id="A0A0N4ZZW1"/>
<accession>A0A0N4ZZW1</accession>
<feature type="compositionally biased region" description="Basic and acidic residues" evidence="1">
    <location>
        <begin position="72"/>
        <end position="81"/>
    </location>
</feature>
<evidence type="ECO:0000256" key="1">
    <source>
        <dbReference type="SAM" id="MobiDB-lite"/>
    </source>
</evidence>
<feature type="region of interest" description="Disordered" evidence="1">
    <location>
        <begin position="1"/>
        <end position="89"/>
    </location>
</feature>
<dbReference type="WBParaSite" id="PTRK_0001458400.1">
    <property type="protein sequence ID" value="PTRK_0001458400.1"/>
    <property type="gene ID" value="PTRK_0001458400"/>
</dbReference>
<keyword evidence="2" id="KW-1185">Reference proteome</keyword>
<name>A0A0N4ZZW1_PARTI</name>
<feature type="compositionally biased region" description="Basic residues" evidence="1">
    <location>
        <begin position="7"/>
        <end position="48"/>
    </location>
</feature>
<sequence length="89" mass="10316">MSSAARRCARNSRAARRRTARARRSVRWSAGRRRPCHRRWCSCRRRDRARPAPDAGGCRRGPTPSARPAARPRPEPAPELRRRGRRRPP</sequence>
<evidence type="ECO:0000313" key="3">
    <source>
        <dbReference type="WBParaSite" id="PTRK_0001458400.1"/>
    </source>
</evidence>
<feature type="compositionally biased region" description="Low complexity" evidence="1">
    <location>
        <begin position="52"/>
        <end position="69"/>
    </location>
</feature>
<organism evidence="2 3">
    <name type="scientific">Parastrongyloides trichosuri</name>
    <name type="common">Possum-specific nematode worm</name>
    <dbReference type="NCBI Taxonomy" id="131310"/>
    <lineage>
        <taxon>Eukaryota</taxon>
        <taxon>Metazoa</taxon>
        <taxon>Ecdysozoa</taxon>
        <taxon>Nematoda</taxon>
        <taxon>Chromadorea</taxon>
        <taxon>Rhabditida</taxon>
        <taxon>Tylenchina</taxon>
        <taxon>Panagrolaimomorpha</taxon>
        <taxon>Strongyloidoidea</taxon>
        <taxon>Strongyloididae</taxon>
        <taxon>Parastrongyloides</taxon>
    </lineage>
</organism>